<evidence type="ECO:0000313" key="1">
    <source>
        <dbReference type="EMBL" id="PWN50076.1"/>
    </source>
</evidence>
<protein>
    <submittedName>
        <fullName evidence="1">Uncharacterized protein</fullName>
    </submittedName>
</protein>
<gene>
    <name evidence="1" type="ORF">IE53DRAFT_369219</name>
</gene>
<sequence length="2096" mass="225338">MADTNVQSVNGPLPPLPPSQDRHPAPPYPSSDPTLTAGTSIPSPSPADNKAETLVPATNLAAVSAASGLSSTSKVQVGNQTLQSVCSTQCSTSEAEDHERSPTSQPIIKTQSSLAFPNRVQAPSSPRKALEATTTNATATSSTSRRDHTEESAKALESSSQEDPLAKTAAQRALSTSRERGRDSISSQAAMIQAAAAGRDGMALQPPVRRSMSHRPSRSFPNPAAINNPSATGSSPGNGIVRGSEAEAEERERERLKKIAAAKAAEREHWEKTRGAGSAVMDLLLQEEDGSDSGESDSFTRGSSSRKGKGKAKGENWEAWEVLPSLAEVEKKKHEPQVVPSADKLLSRGISEYTLLPRILGRGKFSTVFLASKPTGPAGTPQLFAVKHTPLFPHHPLIATRLLREPTLLAELAPHPNLVTVNETIRTPGHFYLVEEYLGGYVTLEALIPMLNERPPPHAPALPAGPAAYIMDQLLSAVHAIHHPLQICHRDIKPENILVHPETLQLKLLDFGLATHYSKSEPKLSTCCGSPAFHCPEIVTAMNSPLGSVSYWGPEVDAWTCGISMLRVLTGVRYPIGASHSSVRSMSIRAQRAVATIRDPDLRERVGKLLDSNGERRMRNFEELVGELEKDKGEAVRGKKDFKSTTFIPTSPQHTMHLPLLVGQAAESALNSPVLSMHTPSASRRATPSSSRAPSPSPTAGTFGASGEATPTALSPLVLLNPSAQPPQRVLSFIKYCLRCAGILYHCWPDMGSTQAQSSTNLAWEAQLASLQAQMSAGGVSSGSSNTPGSTPESHPPSLSPTTPLPLQYERPERDPYLHIQIFECVIELRDEPPVGESQEGPPSLVQTIMNAFSFRRRESNRRSSSTPPKPQGTHEAGTRGNMPRPPGTPGHVTPSGSGGPSGQPGDVKCLTFYMVVRFPKRSSRSSAYSRSSSLAGGRSRSRASSAANELSLTPTLSRTELSAQQSQGGEASSLMSSMDSCLTLVGTPGGHAAQGLGMTGLRQPSVDDGTPTVTPRVSRNVSPAVPGNKKLRSRESSASTSTGSSRLRSSTAPSTESAPTTPLGSTTARFKAPEAMNEPGLTIETSPEVLLRRQDVASVLAGIHLSGIASAPGSRSSSRAASRTRTRKSSKARLTSTSTGQRKPISNKVIVCVSDDRAVDAVRKALSVGGTTTELGADMDFGLDEPASFFNQYSSGASTDSIPARLKGFGVSEANEPWSPEGPDQRKRPAPVHRPLSYSGADYSARAGSAEPRRVSGPILPQRKRPSGSGQQVQFKGSGTSSGGGRGRHSASDDTDNDDEPRGRKLGAAASISSTSPMSPGQGQGSIASGIVGAASVALSRRHRAPSQLSTVPLKEESPSKTDPDRSRSRSRRPGGDRAAPYSQKAPSTFGEASEPQSTDESKYSSSEAEDSKMRIADELRRLEAVLSPIFGQRFDDDEAKRQALNGSAGGLERMKDCLRKVEIKDGPEKLTESIEPVSFELFRVLSPALGLIDTSASATTMNVKASEYASETMMILGERASPREIFLAVQERCENLCEEEESGDISETRRRIRSCAKEVIGLVRLLSTVVPRIQTRKPRGFLAALTSLIPRALQKTISRSTWPSPSSLALEALKAICNFAKVAADWQVDCEEKDGPKEFPSNEITALFVSVFTNLLPLLDNRPKSLAEDYYKMTTPRYAFTRPDQEPWPLSHQGLSPTGSNEAMSLLSYHLRELNLDLFESWTGALERLASESGSSLDHNMGLGHGTTKVVEDEESAVQRRILSTIATGAFCLHVRMLAAERPGMAEGWDAERAESNLRSVLPLLRSALTYQSRVAMLTDEEPAEGFGPDMLSDLTLLWLIFSFEALRSKRDAVLAQDLFVPLVQLLSSHTPICPQPCSRHIRLQLLETLFKELREDDDLGLDSLLRAMRTTPFDQMRAALVGVLKNVVAERFSKQGSEESVYTCSKLLDRLYDEEQDPTGGQPFSFPPTAPLPPVSDKAQDVEGPLQELSAFLESQSAILQEVCSLFYLLVKVDPSDRIGMRDQSRGDGVVNVKLLVPLDRFLTLWHCWIEATVSDTKTIKEAGLIGPMGTLSLLSVALERLKEGLASNPVGR</sequence>
<name>A0ACD0NWB8_9BASI</name>
<organism evidence="1 2">
    <name type="scientific">Violaceomyces palustris</name>
    <dbReference type="NCBI Taxonomy" id="1673888"/>
    <lineage>
        <taxon>Eukaryota</taxon>
        <taxon>Fungi</taxon>
        <taxon>Dikarya</taxon>
        <taxon>Basidiomycota</taxon>
        <taxon>Ustilaginomycotina</taxon>
        <taxon>Ustilaginomycetes</taxon>
        <taxon>Violaceomycetales</taxon>
        <taxon>Violaceomycetaceae</taxon>
        <taxon>Violaceomyces</taxon>
    </lineage>
</organism>
<dbReference type="EMBL" id="KZ819972">
    <property type="protein sequence ID" value="PWN50076.1"/>
    <property type="molecule type" value="Genomic_DNA"/>
</dbReference>
<reference evidence="1 2" key="1">
    <citation type="journal article" date="2018" name="Mol. Biol. Evol.">
        <title>Broad Genomic Sampling Reveals a Smut Pathogenic Ancestry of the Fungal Clade Ustilaginomycotina.</title>
        <authorList>
            <person name="Kijpornyongpan T."/>
            <person name="Mondo S.J."/>
            <person name="Barry K."/>
            <person name="Sandor L."/>
            <person name="Lee J."/>
            <person name="Lipzen A."/>
            <person name="Pangilinan J."/>
            <person name="LaButti K."/>
            <person name="Hainaut M."/>
            <person name="Henrissat B."/>
            <person name="Grigoriev I.V."/>
            <person name="Spatafora J.W."/>
            <person name="Aime M.C."/>
        </authorList>
    </citation>
    <scope>NUCLEOTIDE SEQUENCE [LARGE SCALE GENOMIC DNA]</scope>
    <source>
        <strain evidence="1 2">SA 807</strain>
    </source>
</reference>
<dbReference type="Proteomes" id="UP000245626">
    <property type="component" value="Unassembled WGS sequence"/>
</dbReference>
<accession>A0ACD0NWB8</accession>
<keyword evidence="2" id="KW-1185">Reference proteome</keyword>
<evidence type="ECO:0000313" key="2">
    <source>
        <dbReference type="Proteomes" id="UP000245626"/>
    </source>
</evidence>
<proteinExistence type="predicted"/>